<name>A0AAN7HSI4_QUERU</name>
<feature type="transmembrane region" description="Helical" evidence="1">
    <location>
        <begin position="52"/>
        <end position="72"/>
    </location>
</feature>
<accession>A0AAN7HSI4</accession>
<keyword evidence="1" id="KW-1133">Transmembrane helix</keyword>
<evidence type="ECO:0000313" key="2">
    <source>
        <dbReference type="EMBL" id="KAK4549009.1"/>
    </source>
</evidence>
<protein>
    <submittedName>
        <fullName evidence="2">Uncharacterized protein</fullName>
    </submittedName>
</protein>
<gene>
    <name evidence="2" type="ORF">RGQ29_032769</name>
</gene>
<sequence length="85" mass="9069">MSSNRGIGKQYFTMILLMAQLSTHILQVPSFFGVKSARTTEGLILSQKNPFLISSSTCLCNLACSVGVAPGTKSMACCMSRMSGK</sequence>
<reference evidence="2 3" key="1">
    <citation type="journal article" date="2023" name="G3 (Bethesda)">
        <title>A haplotype-resolved chromosome-scale genome for Quercus rubra L. provides insights into the genetics of adaptive traits for red oak species.</title>
        <authorList>
            <person name="Kapoor B."/>
            <person name="Jenkins J."/>
            <person name="Schmutz J."/>
            <person name="Zhebentyayeva T."/>
            <person name="Kuelheim C."/>
            <person name="Coggeshall M."/>
            <person name="Heim C."/>
            <person name="Lasky J.R."/>
            <person name="Leites L."/>
            <person name="Islam-Faridi N."/>
            <person name="Romero-Severson J."/>
            <person name="DeLeo V.L."/>
            <person name="Lucas S.M."/>
            <person name="Lazic D."/>
            <person name="Gailing O."/>
            <person name="Carlson J."/>
            <person name="Staton M."/>
        </authorList>
    </citation>
    <scope>NUCLEOTIDE SEQUENCE [LARGE SCALE GENOMIC DNA]</scope>
    <source>
        <strain evidence="2">Pseudo-F2</strain>
    </source>
</reference>
<evidence type="ECO:0000256" key="1">
    <source>
        <dbReference type="SAM" id="Phobius"/>
    </source>
</evidence>
<feature type="transmembrane region" description="Helical" evidence="1">
    <location>
        <begin position="12"/>
        <end position="32"/>
    </location>
</feature>
<evidence type="ECO:0000313" key="3">
    <source>
        <dbReference type="Proteomes" id="UP001324115"/>
    </source>
</evidence>
<dbReference type="AlphaFoldDB" id="A0AAN7HSI4"/>
<comment type="caution">
    <text evidence="2">The sequence shown here is derived from an EMBL/GenBank/DDBJ whole genome shotgun (WGS) entry which is preliminary data.</text>
</comment>
<keyword evidence="1" id="KW-0812">Transmembrane</keyword>
<dbReference type="Proteomes" id="UP001324115">
    <property type="component" value="Unassembled WGS sequence"/>
</dbReference>
<organism evidence="2 3">
    <name type="scientific">Quercus rubra</name>
    <name type="common">Northern red oak</name>
    <name type="synonym">Quercus borealis</name>
    <dbReference type="NCBI Taxonomy" id="3512"/>
    <lineage>
        <taxon>Eukaryota</taxon>
        <taxon>Viridiplantae</taxon>
        <taxon>Streptophyta</taxon>
        <taxon>Embryophyta</taxon>
        <taxon>Tracheophyta</taxon>
        <taxon>Spermatophyta</taxon>
        <taxon>Magnoliopsida</taxon>
        <taxon>eudicotyledons</taxon>
        <taxon>Gunneridae</taxon>
        <taxon>Pentapetalae</taxon>
        <taxon>rosids</taxon>
        <taxon>fabids</taxon>
        <taxon>Fagales</taxon>
        <taxon>Fagaceae</taxon>
        <taxon>Quercus</taxon>
    </lineage>
</organism>
<keyword evidence="1" id="KW-0472">Membrane</keyword>
<keyword evidence="3" id="KW-1185">Reference proteome</keyword>
<dbReference type="EMBL" id="JAXUIC010000199">
    <property type="protein sequence ID" value="KAK4549009.1"/>
    <property type="molecule type" value="Genomic_DNA"/>
</dbReference>
<proteinExistence type="predicted"/>